<dbReference type="Proteomes" id="UP000515154">
    <property type="component" value="Linkage group LG13"/>
</dbReference>
<dbReference type="InterPro" id="IPR008972">
    <property type="entry name" value="Cupredoxin"/>
</dbReference>
<reference evidence="10" key="1">
    <citation type="submission" date="2025-08" db="UniProtKB">
        <authorList>
            <consortium name="RefSeq"/>
        </authorList>
    </citation>
    <scope>IDENTIFICATION</scope>
</reference>
<dbReference type="SUPFAM" id="SSF49503">
    <property type="entry name" value="Cupredoxins"/>
    <property type="match status" value="1"/>
</dbReference>
<evidence type="ECO:0000256" key="5">
    <source>
        <dbReference type="ARBA" id="ARBA00023180"/>
    </source>
</evidence>
<evidence type="ECO:0000313" key="10">
    <source>
        <dbReference type="RefSeq" id="XP_029644221.1"/>
    </source>
</evidence>
<evidence type="ECO:0000256" key="4">
    <source>
        <dbReference type="ARBA" id="ARBA00023157"/>
    </source>
</evidence>
<dbReference type="PANTHER" id="PTHR11304">
    <property type="entry name" value="EPHRIN"/>
    <property type="match status" value="1"/>
</dbReference>
<keyword evidence="5" id="KW-0325">Glycoprotein</keyword>
<dbReference type="InterPro" id="IPR001799">
    <property type="entry name" value="Ephrin_RBD"/>
</dbReference>
<keyword evidence="4" id="KW-1015">Disulfide bond</keyword>
<protein>
    <submittedName>
        <fullName evidence="10">Ephrin-B1</fullName>
    </submittedName>
</protein>
<keyword evidence="3 7" id="KW-0472">Membrane</keyword>
<dbReference type="PANTHER" id="PTHR11304:SF29">
    <property type="entry name" value="EPHRIN"/>
    <property type="match status" value="1"/>
</dbReference>
<feature type="domain" description="Ephrin RBD" evidence="8">
    <location>
        <begin position="39"/>
        <end position="177"/>
    </location>
</feature>
<evidence type="ECO:0000259" key="8">
    <source>
        <dbReference type="PROSITE" id="PS51551"/>
    </source>
</evidence>
<accession>A0A6P7T2Q8</accession>
<organism evidence="9 10">
    <name type="scientific">Octopus sinensis</name>
    <name type="common">East Asian common octopus</name>
    <dbReference type="NCBI Taxonomy" id="2607531"/>
    <lineage>
        <taxon>Eukaryota</taxon>
        <taxon>Metazoa</taxon>
        <taxon>Spiralia</taxon>
        <taxon>Lophotrochozoa</taxon>
        <taxon>Mollusca</taxon>
        <taxon>Cephalopoda</taxon>
        <taxon>Coleoidea</taxon>
        <taxon>Octopodiformes</taxon>
        <taxon>Octopoda</taxon>
        <taxon>Incirrata</taxon>
        <taxon>Octopodidae</taxon>
        <taxon>Octopus</taxon>
    </lineage>
</organism>
<name>A0A6P7T2Q8_9MOLL</name>
<dbReference type="Gene3D" id="2.60.40.420">
    <property type="entry name" value="Cupredoxins - blue copper proteins"/>
    <property type="match status" value="1"/>
</dbReference>
<dbReference type="GO" id="GO:0046875">
    <property type="term" value="F:ephrin receptor binding"/>
    <property type="evidence" value="ECO:0007669"/>
    <property type="project" value="TreeGrafter"/>
</dbReference>
<comment type="caution">
    <text evidence="6">Lacks conserved residue(s) required for the propagation of feature annotation.</text>
</comment>
<dbReference type="RefSeq" id="XP_029644221.1">
    <property type="nucleotide sequence ID" value="XM_029788361.2"/>
</dbReference>
<gene>
    <name evidence="10" type="primary">LOC115218503</name>
</gene>
<evidence type="ECO:0000256" key="6">
    <source>
        <dbReference type="PROSITE-ProRule" id="PRU00884"/>
    </source>
</evidence>
<dbReference type="CDD" id="cd02675">
    <property type="entry name" value="Ephrin_ectodomain"/>
    <property type="match status" value="1"/>
</dbReference>
<dbReference type="PROSITE" id="PS51551">
    <property type="entry name" value="EPHRIN_RBD_2"/>
    <property type="match status" value="1"/>
</dbReference>
<dbReference type="GO" id="GO:0048013">
    <property type="term" value="P:ephrin receptor signaling pathway"/>
    <property type="evidence" value="ECO:0007669"/>
    <property type="project" value="TreeGrafter"/>
</dbReference>
<evidence type="ECO:0000256" key="2">
    <source>
        <dbReference type="ARBA" id="ARBA00022729"/>
    </source>
</evidence>
<comment type="subcellular location">
    <subcellularLocation>
        <location evidence="1">Membrane</location>
    </subcellularLocation>
</comment>
<evidence type="ECO:0000256" key="3">
    <source>
        <dbReference type="ARBA" id="ARBA00023136"/>
    </source>
</evidence>
<evidence type="ECO:0000256" key="1">
    <source>
        <dbReference type="ARBA" id="ARBA00004370"/>
    </source>
</evidence>
<keyword evidence="2" id="KW-0732">Signal</keyword>
<dbReference type="GO" id="GO:0005886">
    <property type="term" value="C:plasma membrane"/>
    <property type="evidence" value="ECO:0007669"/>
    <property type="project" value="TreeGrafter"/>
</dbReference>
<comment type="similarity">
    <text evidence="6 7">Belongs to the ephrin family.</text>
</comment>
<dbReference type="PRINTS" id="PR01347">
    <property type="entry name" value="EPHRIN"/>
</dbReference>
<dbReference type="AlphaFoldDB" id="A0A6P7T2Q8"/>
<proteinExistence type="inferred from homology"/>
<dbReference type="GO" id="GO:0007411">
    <property type="term" value="P:axon guidance"/>
    <property type="evidence" value="ECO:0007669"/>
    <property type="project" value="TreeGrafter"/>
</dbReference>
<evidence type="ECO:0000256" key="7">
    <source>
        <dbReference type="RuleBase" id="RU004375"/>
    </source>
</evidence>
<dbReference type="InterPro" id="IPR031328">
    <property type="entry name" value="Ephrin"/>
</dbReference>
<sequence length="310" mass="35544">MSDIGRTFIRIYKRMPWFFQYISLLLPLAMSMVDVVDSGNRLPFYWNASNPIFRPENQKLRVNIGDRVNIICPNYKSYSHESEMEYYSIYMVSKTEYEECVIYDPKNAIRLLRCLKSNDTTLFTLHVREFQPFPFVPDFEAGKSYYIVTTSEGTYSGLDNQWGGACKHKGMRLKLDICCSSTTASPGGKTHTKSSRRHTTVMPVSYTKRTTSTLRRIKTTTTPIISTTTTTTKLPISTTTVYRKTIHSYDTKIIEADFDKQSPGITKQNSEINATGPKNMGLINSSDFPRCSWTLLFALIHVCQWVLLSR</sequence>
<evidence type="ECO:0000313" key="9">
    <source>
        <dbReference type="Proteomes" id="UP000515154"/>
    </source>
</evidence>
<dbReference type="KEGG" id="osn:115218503"/>
<dbReference type="Pfam" id="PF00812">
    <property type="entry name" value="Ephrin"/>
    <property type="match status" value="1"/>
</dbReference>
<keyword evidence="9" id="KW-1185">Reference proteome</keyword>